<dbReference type="GO" id="GO:0000978">
    <property type="term" value="F:RNA polymerase II cis-regulatory region sequence-specific DNA binding"/>
    <property type="evidence" value="ECO:0007669"/>
    <property type="project" value="TreeGrafter"/>
</dbReference>
<keyword evidence="10" id="KW-0175">Coiled coil</keyword>
<dbReference type="PRINTS" id="PR00056">
    <property type="entry name" value="HSFDOMAIN"/>
</dbReference>
<keyword evidence="8" id="KW-0539">Nucleus</keyword>
<comment type="subunit">
    <text evidence="2">Homotrimer.</text>
</comment>
<evidence type="ECO:0000256" key="9">
    <source>
        <dbReference type="RuleBase" id="RU004020"/>
    </source>
</evidence>
<dbReference type="GO" id="GO:0005634">
    <property type="term" value="C:nucleus"/>
    <property type="evidence" value="ECO:0007669"/>
    <property type="project" value="UniProtKB-SubCell"/>
</dbReference>
<keyword evidence="3" id="KW-0597">Phosphoprotein</keyword>
<dbReference type="SUPFAM" id="SSF46785">
    <property type="entry name" value="Winged helix' DNA-binding domain"/>
    <property type="match status" value="1"/>
</dbReference>
<dbReference type="GO" id="GO:0034605">
    <property type="term" value="P:cellular response to heat"/>
    <property type="evidence" value="ECO:0007669"/>
    <property type="project" value="TreeGrafter"/>
</dbReference>
<evidence type="ECO:0000256" key="1">
    <source>
        <dbReference type="ARBA" id="ARBA00004123"/>
    </source>
</evidence>
<dbReference type="EMBL" id="CP136895">
    <property type="protein sequence ID" value="WOL11378.1"/>
    <property type="molecule type" value="Genomic_DNA"/>
</dbReference>
<evidence type="ECO:0000256" key="6">
    <source>
        <dbReference type="ARBA" id="ARBA00023125"/>
    </source>
</evidence>
<keyword evidence="14" id="KW-1185">Reference proteome</keyword>
<sequence length="383" mass="43441">MEAEEGENGGSPAPFLLKTYEMVDDASTDDIVSWSTSMKSFVVWDHPDLSARLLPTYFKHNNFSSFIRQLNTYGFRKIDPKRWEFANEDFVKGQKHLLNNIRRRKPIHSHGHRPGGGLTCAERTALEEEIDRLKRERASLQATLWRFEQHRSETKNQLDHVQQRVADMEKRQLKMIAFLQQAVKNPRFVETLASMATSSPMDFSEIHKKRRLPPAPDYCQENSESSLCDEHCSSSRLEFGQVLNQDFCDKLKLELCSAVLDSDLSNDDTGSSHRKLELCDTGESSYPTKNLFDDDGIFPCHLSLTLASSGMQMDRSEDSSRTPNTNGQHPAAGLADAKHAPVQETLTTSGEPPANPPDRVNDLFWEQFLTERPGFVGHQRGTL</sequence>
<comment type="subcellular location">
    <subcellularLocation>
        <location evidence="1">Nucleus</location>
    </subcellularLocation>
</comment>
<reference evidence="13 14" key="1">
    <citation type="submission" date="2023-10" db="EMBL/GenBank/DDBJ databases">
        <title>Chromosome-scale genome assembly provides insights into flower coloration mechanisms of Canna indica.</title>
        <authorList>
            <person name="Li C."/>
        </authorList>
    </citation>
    <scope>NUCLEOTIDE SEQUENCE [LARGE SCALE GENOMIC DNA]</scope>
    <source>
        <tissue evidence="13">Flower</tissue>
    </source>
</reference>
<proteinExistence type="inferred from homology"/>
<dbReference type="PANTHER" id="PTHR10015:SF461">
    <property type="entry name" value="HEAT STRESS TRANSCRIPTION FACTOR A-5"/>
    <property type="match status" value="1"/>
</dbReference>
<dbReference type="FunFam" id="1.10.10.10:FF:000057">
    <property type="entry name" value="Heat shock transcription factor 1"/>
    <property type="match status" value="1"/>
</dbReference>
<keyword evidence="7" id="KW-0804">Transcription</keyword>
<dbReference type="InterPro" id="IPR036390">
    <property type="entry name" value="WH_DNA-bd_sf"/>
</dbReference>
<dbReference type="GO" id="GO:0003700">
    <property type="term" value="F:DNA-binding transcription factor activity"/>
    <property type="evidence" value="ECO:0007669"/>
    <property type="project" value="InterPro"/>
</dbReference>
<accession>A0AAQ3KQS9</accession>
<evidence type="ECO:0000256" key="4">
    <source>
        <dbReference type="ARBA" id="ARBA00023015"/>
    </source>
</evidence>
<keyword evidence="5" id="KW-0346">Stress response</keyword>
<feature type="domain" description="HSF-type DNA-binding" evidence="12">
    <location>
        <begin position="54"/>
        <end position="78"/>
    </location>
</feature>
<evidence type="ECO:0000256" key="5">
    <source>
        <dbReference type="ARBA" id="ARBA00023016"/>
    </source>
</evidence>
<keyword evidence="6" id="KW-0238">DNA-binding</keyword>
<evidence type="ECO:0000259" key="12">
    <source>
        <dbReference type="PROSITE" id="PS00434"/>
    </source>
</evidence>
<name>A0AAQ3KQS9_9LILI</name>
<evidence type="ECO:0000256" key="10">
    <source>
        <dbReference type="SAM" id="Coils"/>
    </source>
</evidence>
<evidence type="ECO:0000256" key="8">
    <source>
        <dbReference type="ARBA" id="ARBA00023242"/>
    </source>
</evidence>
<dbReference type="AlphaFoldDB" id="A0AAQ3KQS9"/>
<feature type="coiled-coil region" evidence="10">
    <location>
        <begin position="123"/>
        <end position="171"/>
    </location>
</feature>
<dbReference type="PROSITE" id="PS00434">
    <property type="entry name" value="HSF_DOMAIN"/>
    <property type="match status" value="1"/>
</dbReference>
<comment type="similarity">
    <text evidence="9">Belongs to the HSF family.</text>
</comment>
<dbReference type="InterPro" id="IPR000232">
    <property type="entry name" value="HSF_DNA-bd"/>
</dbReference>
<organism evidence="13 14">
    <name type="scientific">Canna indica</name>
    <name type="common">Indian-shot</name>
    <dbReference type="NCBI Taxonomy" id="4628"/>
    <lineage>
        <taxon>Eukaryota</taxon>
        <taxon>Viridiplantae</taxon>
        <taxon>Streptophyta</taxon>
        <taxon>Embryophyta</taxon>
        <taxon>Tracheophyta</taxon>
        <taxon>Spermatophyta</taxon>
        <taxon>Magnoliopsida</taxon>
        <taxon>Liliopsida</taxon>
        <taxon>Zingiberales</taxon>
        <taxon>Cannaceae</taxon>
        <taxon>Canna</taxon>
    </lineage>
</organism>
<dbReference type="PANTHER" id="PTHR10015">
    <property type="entry name" value="HEAT SHOCK TRANSCRIPTION FACTOR"/>
    <property type="match status" value="1"/>
</dbReference>
<dbReference type="Proteomes" id="UP001327560">
    <property type="component" value="Chromosome 6"/>
</dbReference>
<dbReference type="SMART" id="SM00415">
    <property type="entry name" value="HSF"/>
    <property type="match status" value="1"/>
</dbReference>
<keyword evidence="4" id="KW-0805">Transcription regulation</keyword>
<evidence type="ECO:0000313" key="13">
    <source>
        <dbReference type="EMBL" id="WOL11378.1"/>
    </source>
</evidence>
<gene>
    <name evidence="13" type="ORF">Cni_G20140</name>
</gene>
<evidence type="ECO:0000256" key="7">
    <source>
        <dbReference type="ARBA" id="ARBA00023163"/>
    </source>
</evidence>
<evidence type="ECO:0000256" key="3">
    <source>
        <dbReference type="ARBA" id="ARBA00022553"/>
    </source>
</evidence>
<dbReference type="InterPro" id="IPR036388">
    <property type="entry name" value="WH-like_DNA-bd_sf"/>
</dbReference>
<dbReference type="Pfam" id="PF00447">
    <property type="entry name" value="HSF_DNA-bind"/>
    <property type="match status" value="1"/>
</dbReference>
<dbReference type="Gene3D" id="1.10.10.10">
    <property type="entry name" value="Winged helix-like DNA-binding domain superfamily/Winged helix DNA-binding domain"/>
    <property type="match status" value="1"/>
</dbReference>
<evidence type="ECO:0000313" key="14">
    <source>
        <dbReference type="Proteomes" id="UP001327560"/>
    </source>
</evidence>
<dbReference type="GO" id="GO:0006357">
    <property type="term" value="P:regulation of transcription by RNA polymerase II"/>
    <property type="evidence" value="ECO:0007669"/>
    <property type="project" value="TreeGrafter"/>
</dbReference>
<evidence type="ECO:0000256" key="11">
    <source>
        <dbReference type="SAM" id="MobiDB-lite"/>
    </source>
</evidence>
<evidence type="ECO:0000256" key="2">
    <source>
        <dbReference type="ARBA" id="ARBA00011233"/>
    </source>
</evidence>
<protein>
    <recommendedName>
        <fullName evidence="12">HSF-type DNA-binding domain-containing protein</fullName>
    </recommendedName>
</protein>
<feature type="region of interest" description="Disordered" evidence="11">
    <location>
        <begin position="309"/>
        <end position="360"/>
    </location>
</feature>